<reference evidence="1" key="1">
    <citation type="submission" date="2020-08" db="EMBL/GenBank/DDBJ databases">
        <title>Multicomponent nature underlies the extraordinary mechanical properties of spider dragline silk.</title>
        <authorList>
            <person name="Kono N."/>
            <person name="Nakamura H."/>
            <person name="Mori M."/>
            <person name="Yoshida Y."/>
            <person name="Ohtoshi R."/>
            <person name="Malay A.D."/>
            <person name="Moran D.A.P."/>
            <person name="Tomita M."/>
            <person name="Numata K."/>
            <person name="Arakawa K."/>
        </authorList>
    </citation>
    <scope>NUCLEOTIDE SEQUENCE</scope>
</reference>
<comment type="caution">
    <text evidence="1">The sequence shown here is derived from an EMBL/GenBank/DDBJ whole genome shotgun (WGS) entry which is preliminary data.</text>
</comment>
<keyword evidence="2" id="KW-1185">Reference proteome</keyword>
<dbReference type="EMBL" id="BMAW01117397">
    <property type="protein sequence ID" value="GFT75009.1"/>
    <property type="molecule type" value="Genomic_DNA"/>
</dbReference>
<evidence type="ECO:0000313" key="2">
    <source>
        <dbReference type="Proteomes" id="UP000887013"/>
    </source>
</evidence>
<evidence type="ECO:0000313" key="1">
    <source>
        <dbReference type="EMBL" id="GFT75009.1"/>
    </source>
</evidence>
<name>A0A8X6PLW6_NEPPI</name>
<accession>A0A8X6PLW6</accession>
<protein>
    <submittedName>
        <fullName evidence="1">Uncharacterized protein</fullName>
    </submittedName>
</protein>
<proteinExistence type="predicted"/>
<sequence>MAAEQHSGTSQSPSGCGKLCGSVYQVIVPVNLIEPEADSQSGRTSLFRYALGINMSEANPCLFPRAVTNNQQRKNIDPDHPKTQLFVFEALNFCV</sequence>
<dbReference type="AlphaFoldDB" id="A0A8X6PLW6"/>
<dbReference type="Proteomes" id="UP000887013">
    <property type="component" value="Unassembled WGS sequence"/>
</dbReference>
<organism evidence="1 2">
    <name type="scientific">Nephila pilipes</name>
    <name type="common">Giant wood spider</name>
    <name type="synonym">Nephila maculata</name>
    <dbReference type="NCBI Taxonomy" id="299642"/>
    <lineage>
        <taxon>Eukaryota</taxon>
        <taxon>Metazoa</taxon>
        <taxon>Ecdysozoa</taxon>
        <taxon>Arthropoda</taxon>
        <taxon>Chelicerata</taxon>
        <taxon>Arachnida</taxon>
        <taxon>Araneae</taxon>
        <taxon>Araneomorphae</taxon>
        <taxon>Entelegynae</taxon>
        <taxon>Araneoidea</taxon>
        <taxon>Nephilidae</taxon>
        <taxon>Nephila</taxon>
    </lineage>
</organism>
<gene>
    <name evidence="1" type="ORF">NPIL_194811</name>
</gene>